<gene>
    <name evidence="1" type="ORF">MLD38_016979</name>
</gene>
<sequence>MSKSGRENLNNGESSYFEFVGEDDGNSARTRPIHFEEIMLRRKRKELSQSGNDVDINNEKHSTIESVEGTSALNDDSRNGETAIRRVRPALQSEVEKVKPKDGDDKLFKEGNHSEIKKRKIAHHAELFSKEIAGNKERHISKRRDVFVKGNDKGVHVPETNFRTRLSSEVRNKDDRDDRSIPNQDKAVGHVRNESNAPDGRDRIIESNIKQRYTVKGAGRSERESKKMRRDLDLGISNDRHGAVKRDLRRLHGMDTSQRLVRKEFSESRYDGINPKRNLSGSREHAKNNHRRSLSSSPRGHRRQVDDGKRHEDYSSKSLKERPRRQLDDTEKNRVSSNGSGRHYRSLDVSSGEVGKNSQRKREADKDVKTPSPSRQSAERKTMGTYRSNEVSKSGLGGYSPRKRRSEKAVKTPPPSKQSPERKVAGWDIAPTGTQVIPSIPLPDVFPLSSQATSSNVHELTSAVSAALSVMMPSVAASLNIPPIKLSASIDSVQLTESSRPMRRLYIENIPPSASEKALMQCLNSNLMSAGANHIHGTQPCISCIIHQEKGLALVEFLTPEDASSALSLDGCPFSGSILKVRRPKDFVEVATSQTVDARKEAAVHVISSTVDDSPHRIFIGGISEVLTSEMLMEIAGVLGQLKGFQFAVSGDAAERCAYLEYVDPSATLKACAALNGVNLGGQVLTVVQADSSSLGIDGNLSQYPIPKHARPLLQKPTRVLKLRNVFPSDGLMSLSQKEVDEIIEDVRLECARFGLVKSVNVVKHDISLPLTPDDYAITSDTVQNYRAEHNSGVDREIIDEGDCHVTLGEREGEHQVVTIGSFDGEELQADHKDENYPDNDHSGDGMSRPDKEGDVSGKTYQILSDEVVAGETRQVNFSDGCHDQDNQERDVPLYKDNHMDEKSPVKRESTPDEMERGSAPDPELVGDPMTDIGLRKSDDDELLSRVDHIFEQGCVLVEYKRTESSREAAHCLHGRLFDDRTVNVEYVPEDLYVAKFGKSRVVSGQ</sequence>
<accession>A0ACB9QSA0</accession>
<reference evidence="2" key="1">
    <citation type="journal article" date="2023" name="Front. Plant Sci.">
        <title>Chromosomal-level genome assembly of Melastoma candidum provides insights into trichome evolution.</title>
        <authorList>
            <person name="Zhong Y."/>
            <person name="Wu W."/>
            <person name="Sun C."/>
            <person name="Zou P."/>
            <person name="Liu Y."/>
            <person name="Dai S."/>
            <person name="Zhou R."/>
        </authorList>
    </citation>
    <scope>NUCLEOTIDE SEQUENCE [LARGE SCALE GENOMIC DNA]</scope>
</reference>
<proteinExistence type="predicted"/>
<keyword evidence="2" id="KW-1185">Reference proteome</keyword>
<dbReference type="EMBL" id="CM042884">
    <property type="protein sequence ID" value="KAI4368421.1"/>
    <property type="molecule type" value="Genomic_DNA"/>
</dbReference>
<evidence type="ECO:0000313" key="1">
    <source>
        <dbReference type="EMBL" id="KAI4368421.1"/>
    </source>
</evidence>
<protein>
    <submittedName>
        <fullName evidence="1">Uncharacterized protein</fullName>
    </submittedName>
</protein>
<dbReference type="Proteomes" id="UP001057402">
    <property type="component" value="Chromosome 5"/>
</dbReference>
<organism evidence="1 2">
    <name type="scientific">Melastoma candidum</name>
    <dbReference type="NCBI Taxonomy" id="119954"/>
    <lineage>
        <taxon>Eukaryota</taxon>
        <taxon>Viridiplantae</taxon>
        <taxon>Streptophyta</taxon>
        <taxon>Embryophyta</taxon>
        <taxon>Tracheophyta</taxon>
        <taxon>Spermatophyta</taxon>
        <taxon>Magnoliopsida</taxon>
        <taxon>eudicotyledons</taxon>
        <taxon>Gunneridae</taxon>
        <taxon>Pentapetalae</taxon>
        <taxon>rosids</taxon>
        <taxon>malvids</taxon>
        <taxon>Myrtales</taxon>
        <taxon>Melastomataceae</taxon>
        <taxon>Melastomatoideae</taxon>
        <taxon>Melastomateae</taxon>
        <taxon>Melastoma</taxon>
    </lineage>
</organism>
<evidence type="ECO:0000313" key="2">
    <source>
        <dbReference type="Proteomes" id="UP001057402"/>
    </source>
</evidence>
<name>A0ACB9QSA0_9MYRT</name>
<comment type="caution">
    <text evidence="1">The sequence shown here is derived from an EMBL/GenBank/DDBJ whole genome shotgun (WGS) entry which is preliminary data.</text>
</comment>